<organism evidence="1 2">
    <name type="scientific">Lindgomyces ingoldianus</name>
    <dbReference type="NCBI Taxonomy" id="673940"/>
    <lineage>
        <taxon>Eukaryota</taxon>
        <taxon>Fungi</taxon>
        <taxon>Dikarya</taxon>
        <taxon>Ascomycota</taxon>
        <taxon>Pezizomycotina</taxon>
        <taxon>Dothideomycetes</taxon>
        <taxon>Pleosporomycetidae</taxon>
        <taxon>Pleosporales</taxon>
        <taxon>Lindgomycetaceae</taxon>
        <taxon>Lindgomyces</taxon>
    </lineage>
</organism>
<evidence type="ECO:0000313" key="1">
    <source>
        <dbReference type="EMBL" id="KAF2465843.1"/>
    </source>
</evidence>
<sequence>MSQPQLAPSFQDWLDDNPERNQNFSQQEWSERVTVREIIAVMFHAPLEDLNVSFHQVIRQRIDDNIRPGLAEAVLGTLVTGLNNYSGAADAIRYCVTAAKEKMAEFNPRSRGFGVVVALGVLVQMCPDFVDALGFTSNGVRTGSFAHSFTWTCRDLYLNPDPLFKSWALLHAFLFEMGMDWDDSDLDSDDALEPAFTRHLGFHKAGCILQKSLSECPVLVPEVVGTYHSSLLAPPFPRTTRDCGHGLFLTTKSRHRNVGHNTAFIFQRQPNHSLQLISQFNSIVDMTSFISASVNCLTGSRPVTNDFPPRKRPILYHDPCTTEDIAEQVIQAIMGSKEGGKDLKEKLDDIWTLAKLEQSLEQPSNLSQLLKHAFNKAIDMTEGIEHFVEHHPIFCTVLALGS</sequence>
<reference evidence="1" key="1">
    <citation type="journal article" date="2020" name="Stud. Mycol.">
        <title>101 Dothideomycetes genomes: a test case for predicting lifestyles and emergence of pathogens.</title>
        <authorList>
            <person name="Haridas S."/>
            <person name="Albert R."/>
            <person name="Binder M."/>
            <person name="Bloem J."/>
            <person name="Labutti K."/>
            <person name="Salamov A."/>
            <person name="Andreopoulos B."/>
            <person name="Baker S."/>
            <person name="Barry K."/>
            <person name="Bills G."/>
            <person name="Bluhm B."/>
            <person name="Cannon C."/>
            <person name="Castanera R."/>
            <person name="Culley D."/>
            <person name="Daum C."/>
            <person name="Ezra D."/>
            <person name="Gonzalez J."/>
            <person name="Henrissat B."/>
            <person name="Kuo A."/>
            <person name="Liang C."/>
            <person name="Lipzen A."/>
            <person name="Lutzoni F."/>
            <person name="Magnuson J."/>
            <person name="Mondo S."/>
            <person name="Nolan M."/>
            <person name="Ohm R."/>
            <person name="Pangilinan J."/>
            <person name="Park H.-J."/>
            <person name="Ramirez L."/>
            <person name="Alfaro M."/>
            <person name="Sun H."/>
            <person name="Tritt A."/>
            <person name="Yoshinaga Y."/>
            <person name="Zwiers L.-H."/>
            <person name="Turgeon B."/>
            <person name="Goodwin S."/>
            <person name="Spatafora J."/>
            <person name="Crous P."/>
            <person name="Grigoriev I."/>
        </authorList>
    </citation>
    <scope>NUCLEOTIDE SEQUENCE</scope>
    <source>
        <strain evidence="1">ATCC 200398</strain>
    </source>
</reference>
<name>A0ACB6QFU4_9PLEO</name>
<accession>A0ACB6QFU4</accession>
<comment type="caution">
    <text evidence="1">The sequence shown here is derived from an EMBL/GenBank/DDBJ whole genome shotgun (WGS) entry which is preliminary data.</text>
</comment>
<dbReference type="EMBL" id="MU003527">
    <property type="protein sequence ID" value="KAF2465843.1"/>
    <property type="molecule type" value="Genomic_DNA"/>
</dbReference>
<keyword evidence="2" id="KW-1185">Reference proteome</keyword>
<gene>
    <name evidence="1" type="ORF">BDR25DRAFT_359997</name>
</gene>
<protein>
    <submittedName>
        <fullName evidence="1">Uncharacterized protein</fullName>
    </submittedName>
</protein>
<proteinExistence type="predicted"/>
<evidence type="ECO:0000313" key="2">
    <source>
        <dbReference type="Proteomes" id="UP000799755"/>
    </source>
</evidence>
<dbReference type="Proteomes" id="UP000799755">
    <property type="component" value="Unassembled WGS sequence"/>
</dbReference>